<protein>
    <recommendedName>
        <fullName evidence="1">Ubiquitin-like domain-containing protein</fullName>
    </recommendedName>
</protein>
<dbReference type="Proteomes" id="UP001519460">
    <property type="component" value="Unassembled WGS sequence"/>
</dbReference>
<evidence type="ECO:0000313" key="2">
    <source>
        <dbReference type="EMBL" id="KAK7490358.1"/>
    </source>
</evidence>
<dbReference type="EMBL" id="JACVVK020000127">
    <property type="protein sequence ID" value="KAK7490358.1"/>
    <property type="molecule type" value="Genomic_DNA"/>
</dbReference>
<evidence type="ECO:0000313" key="3">
    <source>
        <dbReference type="Proteomes" id="UP001519460"/>
    </source>
</evidence>
<name>A0ABD0KT00_9CAEN</name>
<dbReference type="Gene3D" id="3.10.20.90">
    <property type="entry name" value="Phosphatidylinositol 3-kinase Catalytic Subunit, Chain A, domain 1"/>
    <property type="match status" value="1"/>
</dbReference>
<dbReference type="InterPro" id="IPR029071">
    <property type="entry name" value="Ubiquitin-like_domsf"/>
</dbReference>
<dbReference type="InterPro" id="IPR000626">
    <property type="entry name" value="Ubiquitin-like_dom"/>
</dbReference>
<proteinExistence type="predicted"/>
<evidence type="ECO:0000259" key="1">
    <source>
        <dbReference type="PROSITE" id="PS50053"/>
    </source>
</evidence>
<sequence length="80" mass="9175">MQIFVRGLDGRSLTLTVEESETIRTVKSKIQDKGGIPPCQQRLVYGRKQLEDEHTLRDYDIQKEATLHLVIRLPGGIRKT</sequence>
<dbReference type="SMART" id="SM00213">
    <property type="entry name" value="UBQ"/>
    <property type="match status" value="1"/>
</dbReference>
<feature type="domain" description="Ubiquitin-like" evidence="1">
    <location>
        <begin position="1"/>
        <end position="76"/>
    </location>
</feature>
<dbReference type="AlphaFoldDB" id="A0ABD0KT00"/>
<organism evidence="2 3">
    <name type="scientific">Batillaria attramentaria</name>
    <dbReference type="NCBI Taxonomy" id="370345"/>
    <lineage>
        <taxon>Eukaryota</taxon>
        <taxon>Metazoa</taxon>
        <taxon>Spiralia</taxon>
        <taxon>Lophotrochozoa</taxon>
        <taxon>Mollusca</taxon>
        <taxon>Gastropoda</taxon>
        <taxon>Caenogastropoda</taxon>
        <taxon>Sorbeoconcha</taxon>
        <taxon>Cerithioidea</taxon>
        <taxon>Batillariidae</taxon>
        <taxon>Batillaria</taxon>
    </lineage>
</organism>
<reference evidence="2 3" key="1">
    <citation type="journal article" date="2023" name="Sci. Data">
        <title>Genome assembly of the Korean intertidal mud-creeper Batillaria attramentaria.</title>
        <authorList>
            <person name="Patra A.K."/>
            <person name="Ho P.T."/>
            <person name="Jun S."/>
            <person name="Lee S.J."/>
            <person name="Kim Y."/>
            <person name="Won Y.J."/>
        </authorList>
    </citation>
    <scope>NUCLEOTIDE SEQUENCE [LARGE SCALE GENOMIC DNA]</scope>
    <source>
        <strain evidence="2">Wonlab-2016</strain>
    </source>
</reference>
<keyword evidence="3" id="KW-1185">Reference proteome</keyword>
<dbReference type="InterPro" id="IPR050158">
    <property type="entry name" value="Ubiquitin_ubiquitin-like"/>
</dbReference>
<accession>A0ABD0KT00</accession>
<dbReference type="PANTHER" id="PTHR10666">
    <property type="entry name" value="UBIQUITIN"/>
    <property type="match status" value="1"/>
</dbReference>
<dbReference type="FunFam" id="3.10.20.90:FF:000160">
    <property type="entry name" value="Polyubiquitin-C"/>
    <property type="match status" value="1"/>
</dbReference>
<dbReference type="SUPFAM" id="SSF54236">
    <property type="entry name" value="Ubiquitin-like"/>
    <property type="match status" value="1"/>
</dbReference>
<dbReference type="InterPro" id="IPR019956">
    <property type="entry name" value="Ubiquitin_dom"/>
</dbReference>
<gene>
    <name evidence="2" type="ORF">BaRGS_00018337</name>
</gene>
<dbReference type="PROSITE" id="PS50053">
    <property type="entry name" value="UBIQUITIN_2"/>
    <property type="match status" value="1"/>
</dbReference>
<dbReference type="Pfam" id="PF00240">
    <property type="entry name" value="ubiquitin"/>
    <property type="match status" value="1"/>
</dbReference>
<dbReference type="PRINTS" id="PR00348">
    <property type="entry name" value="UBIQUITIN"/>
</dbReference>
<comment type="caution">
    <text evidence="2">The sequence shown here is derived from an EMBL/GenBank/DDBJ whole genome shotgun (WGS) entry which is preliminary data.</text>
</comment>